<comment type="caution">
    <text evidence="2">The sequence shown here is derived from an EMBL/GenBank/DDBJ whole genome shotgun (WGS) entry which is preliminary data.</text>
</comment>
<keyword evidence="3" id="KW-1185">Reference proteome</keyword>
<evidence type="ECO:0000313" key="3">
    <source>
        <dbReference type="Proteomes" id="UP000683000"/>
    </source>
</evidence>
<reference evidence="2" key="1">
    <citation type="submission" date="2021-03" db="EMBL/GenBank/DDBJ databases">
        <title>Evolutionary innovations through gain and loss of genes in the ectomycorrhizal Boletales.</title>
        <authorList>
            <person name="Wu G."/>
            <person name="Miyauchi S."/>
            <person name="Morin E."/>
            <person name="Yang Z.-L."/>
            <person name="Xu J."/>
            <person name="Martin F.M."/>
        </authorList>
    </citation>
    <scope>NUCLEOTIDE SEQUENCE</scope>
    <source>
        <strain evidence="2">BR01</strain>
    </source>
</reference>
<feature type="compositionally biased region" description="Polar residues" evidence="1">
    <location>
        <begin position="1"/>
        <end position="11"/>
    </location>
</feature>
<feature type="region of interest" description="Disordered" evidence="1">
    <location>
        <begin position="90"/>
        <end position="130"/>
    </location>
</feature>
<organism evidence="2 3">
    <name type="scientific">Boletus reticuloceps</name>
    <dbReference type="NCBI Taxonomy" id="495285"/>
    <lineage>
        <taxon>Eukaryota</taxon>
        <taxon>Fungi</taxon>
        <taxon>Dikarya</taxon>
        <taxon>Basidiomycota</taxon>
        <taxon>Agaricomycotina</taxon>
        <taxon>Agaricomycetes</taxon>
        <taxon>Agaricomycetidae</taxon>
        <taxon>Boletales</taxon>
        <taxon>Boletineae</taxon>
        <taxon>Boletaceae</taxon>
        <taxon>Boletoideae</taxon>
        <taxon>Boletus</taxon>
    </lineage>
</organism>
<dbReference type="AlphaFoldDB" id="A0A8I2YDD2"/>
<accession>A0A8I2YDD2</accession>
<dbReference type="OrthoDB" id="2693326at2759"/>
<name>A0A8I2YDD2_9AGAM</name>
<sequence length="255" mass="27424">MSSSPKQTHVTDPQRKHRRKGTTSAVMVAGPSNALADDAMAVDNTTAGGSGAVPPIPLPSTSFTDPHFTIASTPSTYLSRPPQSTISMASTTMTSVSQKRKTASAPGSNIVSEGPKKRSRPSSVATQTQAEKDAMLRRLNSFLDNVDPAALKPVTLASLGISQSQPSVSNSNDNYVEQAANALEPFNLDPSQVNALADYMSEPEHMLRVKFFIKMKNNAQALWITNTLTEIQVKKDIDTQRQSIDSGGESVEHRR</sequence>
<evidence type="ECO:0000256" key="1">
    <source>
        <dbReference type="SAM" id="MobiDB-lite"/>
    </source>
</evidence>
<dbReference type="Proteomes" id="UP000683000">
    <property type="component" value="Unassembled WGS sequence"/>
</dbReference>
<gene>
    <name evidence="2" type="ORF">JVT61DRAFT_13595</name>
</gene>
<evidence type="ECO:0000313" key="2">
    <source>
        <dbReference type="EMBL" id="KAG6369776.1"/>
    </source>
</evidence>
<proteinExistence type="predicted"/>
<feature type="region of interest" description="Disordered" evidence="1">
    <location>
        <begin position="1"/>
        <end position="26"/>
    </location>
</feature>
<protein>
    <submittedName>
        <fullName evidence="2">Uncharacterized protein</fullName>
    </submittedName>
</protein>
<dbReference type="EMBL" id="JAGFBS010000066">
    <property type="protein sequence ID" value="KAG6369776.1"/>
    <property type="molecule type" value="Genomic_DNA"/>
</dbReference>